<feature type="compositionally biased region" description="Basic and acidic residues" evidence="1">
    <location>
        <begin position="23"/>
        <end position="38"/>
    </location>
</feature>
<evidence type="ECO:0000256" key="1">
    <source>
        <dbReference type="SAM" id="MobiDB-lite"/>
    </source>
</evidence>
<name>A0ABD3CC93_9LAMI</name>
<reference evidence="3" key="1">
    <citation type="journal article" date="2024" name="IScience">
        <title>Strigolactones Initiate the Formation of Haustorium-like Structures in Castilleja.</title>
        <authorList>
            <person name="Buerger M."/>
            <person name="Peterson D."/>
            <person name="Chory J."/>
        </authorList>
    </citation>
    <scope>NUCLEOTIDE SEQUENCE [LARGE SCALE GENOMIC DNA]</scope>
</reference>
<dbReference type="PANTHER" id="PTHR33386">
    <property type="entry name" value="OS02G0740600 PROTEIN"/>
    <property type="match status" value="1"/>
</dbReference>
<evidence type="ECO:0000313" key="2">
    <source>
        <dbReference type="EMBL" id="KAL3627470.1"/>
    </source>
</evidence>
<dbReference type="EMBL" id="JAVIJP010000039">
    <property type="protein sequence ID" value="KAL3627470.1"/>
    <property type="molecule type" value="Genomic_DNA"/>
</dbReference>
<gene>
    <name evidence="2" type="ORF">CASFOL_028833</name>
</gene>
<dbReference type="Proteomes" id="UP001632038">
    <property type="component" value="Unassembled WGS sequence"/>
</dbReference>
<feature type="region of interest" description="Disordered" evidence="1">
    <location>
        <begin position="1"/>
        <end position="38"/>
    </location>
</feature>
<accession>A0ABD3CC93</accession>
<comment type="caution">
    <text evidence="2">The sequence shown here is derived from an EMBL/GenBank/DDBJ whole genome shotgun (WGS) entry which is preliminary data.</text>
</comment>
<dbReference type="PANTHER" id="PTHR33386:SF26">
    <property type="entry name" value="ANKYRIN REPEAT PROTEIN"/>
    <property type="match status" value="1"/>
</dbReference>
<proteinExistence type="predicted"/>
<evidence type="ECO:0000313" key="3">
    <source>
        <dbReference type="Proteomes" id="UP001632038"/>
    </source>
</evidence>
<sequence length="83" mass="8800">MSIEGPSWADQWGEGGFGAMPEENAKNNKDTTANDKKADGFGKAKAAVSAGAQKVKNGTSMGFKWVKNKCQKKTPPTPQRASV</sequence>
<protein>
    <submittedName>
        <fullName evidence="2">Uncharacterized protein</fullName>
    </submittedName>
</protein>
<keyword evidence="3" id="KW-1185">Reference proteome</keyword>
<dbReference type="AlphaFoldDB" id="A0ABD3CC93"/>
<organism evidence="2 3">
    <name type="scientific">Castilleja foliolosa</name>
    <dbReference type="NCBI Taxonomy" id="1961234"/>
    <lineage>
        <taxon>Eukaryota</taxon>
        <taxon>Viridiplantae</taxon>
        <taxon>Streptophyta</taxon>
        <taxon>Embryophyta</taxon>
        <taxon>Tracheophyta</taxon>
        <taxon>Spermatophyta</taxon>
        <taxon>Magnoliopsida</taxon>
        <taxon>eudicotyledons</taxon>
        <taxon>Gunneridae</taxon>
        <taxon>Pentapetalae</taxon>
        <taxon>asterids</taxon>
        <taxon>lamiids</taxon>
        <taxon>Lamiales</taxon>
        <taxon>Orobanchaceae</taxon>
        <taxon>Pedicularideae</taxon>
        <taxon>Castillejinae</taxon>
        <taxon>Castilleja</taxon>
    </lineage>
</organism>